<evidence type="ECO:0000313" key="12">
    <source>
        <dbReference type="EMBL" id="SDG87778.1"/>
    </source>
</evidence>
<evidence type="ECO:0000256" key="2">
    <source>
        <dbReference type="ARBA" id="ARBA00005417"/>
    </source>
</evidence>
<dbReference type="FunFam" id="3.40.50.300:FF:000056">
    <property type="entry name" value="Cell division ATP-binding protein FtsE"/>
    <property type="match status" value="1"/>
</dbReference>
<keyword evidence="8" id="KW-1278">Translocase</keyword>
<evidence type="ECO:0000256" key="4">
    <source>
        <dbReference type="ARBA" id="ARBA00022448"/>
    </source>
</evidence>
<proteinExistence type="inferred from homology"/>
<gene>
    <name evidence="12" type="ORF">SAMN05660652_00800</name>
</gene>
<dbReference type="SUPFAM" id="SSF55021">
    <property type="entry name" value="ACT-like"/>
    <property type="match status" value="1"/>
</dbReference>
<dbReference type="PANTHER" id="PTHR43166:SF30">
    <property type="entry name" value="METHIONINE IMPORT ATP-BINDING PROTEIN METN"/>
    <property type="match status" value="1"/>
</dbReference>
<dbReference type="Proteomes" id="UP000198607">
    <property type="component" value="Unassembled WGS sequence"/>
</dbReference>
<dbReference type="GO" id="GO:0006865">
    <property type="term" value="P:amino acid transport"/>
    <property type="evidence" value="ECO:0007669"/>
    <property type="project" value="UniProtKB-KW"/>
</dbReference>
<keyword evidence="10" id="KW-0472">Membrane</keyword>
<dbReference type="InterPro" id="IPR003439">
    <property type="entry name" value="ABC_transporter-like_ATP-bd"/>
</dbReference>
<evidence type="ECO:0000256" key="9">
    <source>
        <dbReference type="ARBA" id="ARBA00022970"/>
    </source>
</evidence>
<protein>
    <recommendedName>
        <fullName evidence="3">Cell division ATP-binding protein FtsE</fullName>
    </recommendedName>
</protein>
<dbReference type="GO" id="GO:0005886">
    <property type="term" value="C:plasma membrane"/>
    <property type="evidence" value="ECO:0007669"/>
    <property type="project" value="UniProtKB-ARBA"/>
</dbReference>
<dbReference type="InterPro" id="IPR027417">
    <property type="entry name" value="P-loop_NTPase"/>
</dbReference>
<evidence type="ECO:0000256" key="5">
    <source>
        <dbReference type="ARBA" id="ARBA00022475"/>
    </source>
</evidence>
<reference evidence="12 13" key="1">
    <citation type="submission" date="2016-10" db="EMBL/GenBank/DDBJ databases">
        <authorList>
            <person name="de Groot N.N."/>
        </authorList>
    </citation>
    <scope>NUCLEOTIDE SEQUENCE [LARGE SCALE GENOMIC DNA]</scope>
    <source>
        <strain evidence="12 13">DSM 5885</strain>
    </source>
</reference>
<dbReference type="InterPro" id="IPR041701">
    <property type="entry name" value="MetN_ABC"/>
</dbReference>
<evidence type="ECO:0000256" key="3">
    <source>
        <dbReference type="ARBA" id="ARBA00020019"/>
    </source>
</evidence>
<evidence type="ECO:0000256" key="8">
    <source>
        <dbReference type="ARBA" id="ARBA00022967"/>
    </source>
</evidence>
<dbReference type="SMART" id="SM00382">
    <property type="entry name" value="AAA"/>
    <property type="match status" value="1"/>
</dbReference>
<dbReference type="InterPro" id="IPR050086">
    <property type="entry name" value="MetN_ABC_transporter-like"/>
</dbReference>
<dbReference type="PANTHER" id="PTHR43166">
    <property type="entry name" value="AMINO ACID IMPORT ATP-BINDING PROTEIN"/>
    <property type="match status" value="1"/>
</dbReference>
<dbReference type="Gene3D" id="3.40.50.300">
    <property type="entry name" value="P-loop containing nucleotide triphosphate hydrolases"/>
    <property type="match status" value="1"/>
</dbReference>
<keyword evidence="5" id="KW-1003">Cell membrane</keyword>
<dbReference type="STRING" id="83767.SAMN05660652_00800"/>
<dbReference type="InterPro" id="IPR045865">
    <property type="entry name" value="ACT-like_dom_sf"/>
</dbReference>
<evidence type="ECO:0000256" key="6">
    <source>
        <dbReference type="ARBA" id="ARBA00022741"/>
    </source>
</evidence>
<dbReference type="InterPro" id="IPR018449">
    <property type="entry name" value="NIL_domain"/>
</dbReference>
<name>A0A1G7XUA1_9RHOO</name>
<feature type="domain" description="ABC transporter" evidence="11">
    <location>
        <begin position="65"/>
        <end position="301"/>
    </location>
</feature>
<accession>A0A1G7XUA1</accession>
<dbReference type="PROSITE" id="PS50893">
    <property type="entry name" value="ABC_TRANSPORTER_2"/>
    <property type="match status" value="1"/>
</dbReference>
<comment type="function">
    <text evidence="1">Part of the ABC transporter FtsEX involved in cellular division. Important for assembly or stability of the septal ring.</text>
</comment>
<dbReference type="InterPro" id="IPR003593">
    <property type="entry name" value="AAA+_ATPase"/>
</dbReference>
<dbReference type="PROSITE" id="PS00211">
    <property type="entry name" value="ABC_TRANSPORTER_1"/>
    <property type="match status" value="1"/>
</dbReference>
<organism evidence="12 13">
    <name type="scientific">Propionivibrio dicarboxylicus</name>
    <dbReference type="NCBI Taxonomy" id="83767"/>
    <lineage>
        <taxon>Bacteria</taxon>
        <taxon>Pseudomonadati</taxon>
        <taxon>Pseudomonadota</taxon>
        <taxon>Betaproteobacteria</taxon>
        <taxon>Rhodocyclales</taxon>
        <taxon>Rhodocyclaceae</taxon>
        <taxon>Propionivibrio</taxon>
    </lineage>
</organism>
<comment type="similarity">
    <text evidence="2">Belongs to the ABC transporter superfamily.</text>
</comment>
<evidence type="ECO:0000313" key="13">
    <source>
        <dbReference type="Proteomes" id="UP000198607"/>
    </source>
</evidence>
<keyword evidence="6" id="KW-0547">Nucleotide-binding</keyword>
<dbReference type="SMART" id="SM00930">
    <property type="entry name" value="NIL"/>
    <property type="match status" value="1"/>
</dbReference>
<keyword evidence="4" id="KW-0813">Transport</keyword>
<evidence type="ECO:0000256" key="7">
    <source>
        <dbReference type="ARBA" id="ARBA00022840"/>
    </source>
</evidence>
<sequence length="402" mass="43346">MTELIRTLPLVAAQGGVLSRWLTAWRDAGNRGGDRSTALPPLVRDIVAPTAATQGVGDVAASRLFSLRTIGKLFDGGVQALDDINLDIREGEIFGIIGRSGAGKSTLLRTLNLLERPSAGTIEFEGRDLLTLDAAELRQLRRRIGMIFQHFNLLSSRTVAGNIALPLELAGVPESHIATRVDELLDLVGLREQRDRYPNQISGGQKQRVGIARALATEPRVLLCDEATSALDPETTQSILALLADINRRLGLTIVLITHQMQVIKAIAHRVAVLDGGHLAEQGSVGDIFTAPTQEITRTLLREVIGNDIPAGVRDRAARLLESGEGRIWRLSFRGESVDRPALTEAAERFGLKINLLHGYIDDIQGMPFGSLVVAAAGADAVLDAAAAFIESQDIRVEEVVL</sequence>
<dbReference type="Pfam" id="PF00005">
    <property type="entry name" value="ABC_tran"/>
    <property type="match status" value="1"/>
</dbReference>
<keyword evidence="7 12" id="KW-0067">ATP-binding</keyword>
<dbReference type="InterPro" id="IPR017871">
    <property type="entry name" value="ABC_transporter-like_CS"/>
</dbReference>
<evidence type="ECO:0000256" key="1">
    <source>
        <dbReference type="ARBA" id="ARBA00002579"/>
    </source>
</evidence>
<dbReference type="RefSeq" id="WP_281245557.1">
    <property type="nucleotide sequence ID" value="NZ_FNCY01000002.1"/>
</dbReference>
<dbReference type="EMBL" id="FNCY01000002">
    <property type="protein sequence ID" value="SDG87778.1"/>
    <property type="molecule type" value="Genomic_DNA"/>
</dbReference>
<keyword evidence="13" id="KW-1185">Reference proteome</keyword>
<evidence type="ECO:0000256" key="10">
    <source>
        <dbReference type="ARBA" id="ARBA00023136"/>
    </source>
</evidence>
<dbReference type="AlphaFoldDB" id="A0A1G7XUA1"/>
<dbReference type="CDD" id="cd03258">
    <property type="entry name" value="ABC_MetN_methionine_transporter"/>
    <property type="match status" value="1"/>
</dbReference>
<dbReference type="GO" id="GO:0005524">
    <property type="term" value="F:ATP binding"/>
    <property type="evidence" value="ECO:0007669"/>
    <property type="project" value="UniProtKB-KW"/>
</dbReference>
<dbReference type="Pfam" id="PF09383">
    <property type="entry name" value="NIL"/>
    <property type="match status" value="1"/>
</dbReference>
<dbReference type="GO" id="GO:0016887">
    <property type="term" value="F:ATP hydrolysis activity"/>
    <property type="evidence" value="ECO:0007669"/>
    <property type="project" value="InterPro"/>
</dbReference>
<dbReference type="Gene3D" id="3.30.70.260">
    <property type="match status" value="1"/>
</dbReference>
<keyword evidence="9" id="KW-0029">Amino-acid transport</keyword>
<evidence type="ECO:0000259" key="11">
    <source>
        <dbReference type="PROSITE" id="PS50893"/>
    </source>
</evidence>
<dbReference type="SUPFAM" id="SSF52540">
    <property type="entry name" value="P-loop containing nucleoside triphosphate hydrolases"/>
    <property type="match status" value="1"/>
</dbReference>